<comment type="subcellular location">
    <subcellularLocation>
        <location evidence="1 7 8">Cytoplasm</location>
    </subcellularLocation>
</comment>
<evidence type="ECO:0000259" key="9">
    <source>
        <dbReference type="Pfam" id="PF02875"/>
    </source>
</evidence>
<keyword evidence="7 8" id="KW-0961">Cell wall biogenesis/degradation</keyword>
<dbReference type="GO" id="GO:0005524">
    <property type="term" value="F:ATP binding"/>
    <property type="evidence" value="ECO:0007669"/>
    <property type="project" value="UniProtKB-UniRule"/>
</dbReference>
<protein>
    <recommendedName>
        <fullName evidence="7 8">UDP-N-acetylmuramoylalanine--D-glutamate ligase</fullName>
        <ecNumber evidence="7 8">6.3.2.9</ecNumber>
    </recommendedName>
    <alternativeName>
        <fullName evidence="7">D-glutamic acid-adding enzyme</fullName>
    </alternativeName>
    <alternativeName>
        <fullName evidence="7">UDP-N-acetylmuramoyl-L-alanyl-D-glutamate synthetase</fullName>
    </alternativeName>
</protein>
<dbReference type="EC" id="6.3.2.9" evidence="7 8"/>
<dbReference type="KEGG" id="cbac:JI75_06305"/>
<comment type="similarity">
    <text evidence="7">Belongs to the MurCDEF family.</text>
</comment>
<dbReference type="GO" id="GO:0009252">
    <property type="term" value="P:peptidoglycan biosynthetic process"/>
    <property type="evidence" value="ECO:0007669"/>
    <property type="project" value="UniProtKB-UniRule"/>
</dbReference>
<dbReference type="SUPFAM" id="SSF53244">
    <property type="entry name" value="MurD-like peptide ligases, peptide-binding domain"/>
    <property type="match status" value="1"/>
</dbReference>
<evidence type="ECO:0000259" key="10">
    <source>
        <dbReference type="Pfam" id="PF08245"/>
    </source>
</evidence>
<name>A0A0A8BAW5_9ACTN</name>
<evidence type="ECO:0000256" key="6">
    <source>
        <dbReference type="ARBA" id="ARBA00022840"/>
    </source>
</evidence>
<dbReference type="RefSeq" id="WP_039689551.1">
    <property type="nucleotide sequence ID" value="NZ_CP009302.1"/>
</dbReference>
<feature type="domain" description="Mur ligase C-terminal" evidence="9">
    <location>
        <begin position="357"/>
        <end position="477"/>
    </location>
</feature>
<evidence type="ECO:0000256" key="5">
    <source>
        <dbReference type="ARBA" id="ARBA00022741"/>
    </source>
</evidence>
<gene>
    <name evidence="7" type="primary">murD</name>
    <name evidence="11" type="ORF">JI75_06305</name>
</gene>
<dbReference type="AlphaFoldDB" id="A0A0A8BAW5"/>
<evidence type="ECO:0000256" key="4">
    <source>
        <dbReference type="ARBA" id="ARBA00022598"/>
    </source>
</evidence>
<keyword evidence="3 7" id="KW-0963">Cytoplasm</keyword>
<accession>A0A0A8BAW5</accession>
<dbReference type="InterPro" id="IPR004101">
    <property type="entry name" value="Mur_ligase_C"/>
</dbReference>
<dbReference type="NCBIfam" id="TIGR01087">
    <property type="entry name" value="murD"/>
    <property type="match status" value="1"/>
</dbReference>
<keyword evidence="7 8" id="KW-0132">Cell division</keyword>
<keyword evidence="7 8" id="KW-0131">Cell cycle</keyword>
<comment type="function">
    <text evidence="7 8">Cell wall formation. Catalyzes the addition of glutamate to the nucleotide precursor UDP-N-acetylmuramoyl-L-alanine (UMA).</text>
</comment>
<dbReference type="Gene3D" id="3.40.1190.10">
    <property type="entry name" value="Mur-like, catalytic domain"/>
    <property type="match status" value="1"/>
</dbReference>
<dbReference type="GO" id="GO:0008764">
    <property type="term" value="F:UDP-N-acetylmuramoylalanine-D-glutamate ligase activity"/>
    <property type="evidence" value="ECO:0007669"/>
    <property type="project" value="UniProtKB-UniRule"/>
</dbReference>
<comment type="pathway">
    <text evidence="2 7 8">Cell wall biogenesis; peptidoglycan biosynthesis.</text>
</comment>
<evidence type="ECO:0000313" key="11">
    <source>
        <dbReference type="EMBL" id="AJC12322.1"/>
    </source>
</evidence>
<dbReference type="Gene3D" id="3.90.190.20">
    <property type="entry name" value="Mur ligase, C-terminal domain"/>
    <property type="match status" value="1"/>
</dbReference>
<dbReference type="HAMAP" id="MF_00639">
    <property type="entry name" value="MurD"/>
    <property type="match status" value="1"/>
</dbReference>
<feature type="binding site" evidence="7">
    <location>
        <begin position="139"/>
        <end position="145"/>
    </location>
    <ligand>
        <name>ATP</name>
        <dbReference type="ChEBI" id="CHEBI:30616"/>
    </ligand>
</feature>
<keyword evidence="7 8" id="KW-0133">Cell shape</keyword>
<dbReference type="GO" id="GO:0071555">
    <property type="term" value="P:cell wall organization"/>
    <property type="evidence" value="ECO:0007669"/>
    <property type="project" value="UniProtKB-KW"/>
</dbReference>
<keyword evidence="12" id="KW-1185">Reference proteome</keyword>
<dbReference type="OrthoDB" id="9809796at2"/>
<evidence type="ECO:0000256" key="3">
    <source>
        <dbReference type="ARBA" id="ARBA00022490"/>
    </source>
</evidence>
<proteinExistence type="inferred from homology"/>
<keyword evidence="7 8" id="KW-0573">Peptidoglycan synthesis</keyword>
<evidence type="ECO:0000256" key="2">
    <source>
        <dbReference type="ARBA" id="ARBA00004752"/>
    </source>
</evidence>
<dbReference type="STRING" id="1531429.JI75_06305"/>
<reference evidence="11 12" key="2">
    <citation type="journal article" date="2015" name="Genome Announc.">
        <title>Complete Genome Sequence of Coriobacteriaceae Strain 68-1-3, a Novel Mucus-Degrading Isolate from the Swine Intestinal Tract.</title>
        <authorList>
            <person name="Looft T."/>
            <person name="Bayles D.O."/>
            <person name="Alt D.P."/>
            <person name="Stanton T.B."/>
        </authorList>
    </citation>
    <scope>NUCLEOTIDE SEQUENCE [LARGE SCALE GENOMIC DNA]</scope>
    <source>
        <strain evidence="11 12">68-1-3</strain>
    </source>
</reference>
<dbReference type="Gene3D" id="3.40.50.720">
    <property type="entry name" value="NAD(P)-binding Rossmann-like Domain"/>
    <property type="match status" value="1"/>
</dbReference>
<dbReference type="EMBL" id="CP009302">
    <property type="protein sequence ID" value="AJC12322.1"/>
    <property type="molecule type" value="Genomic_DNA"/>
</dbReference>
<keyword evidence="5 7" id="KW-0547">Nucleotide-binding</keyword>
<dbReference type="PANTHER" id="PTHR43692:SF1">
    <property type="entry name" value="UDP-N-ACETYLMURAMOYLALANINE--D-GLUTAMATE LIGASE"/>
    <property type="match status" value="1"/>
</dbReference>
<sequence>MERTEFIEGRKSAPVHLGRVLVLGLGKSGMSVVRYCAGLLGGRVSDLYVAAGGETEASRRFLADVGIDPSHIAFGDDGVSQLMRSCGIERFDLCIASPGIPYFERLYVEGSAHSAELISEVEFSWRESRTESAWVAITGTNGKTTTTACCAELLAKAGLRASAVGNIGTVCLDAVLADETDAYVAEVSSYQLASTARFAPNVAVVLNITPDHLHWHRTFEAYRDAKFKLLDNLASSDGAVAVLDAANDVVREKVRELARLSEDERGFSYIPLGTSEGVRGDMRRRCGSRDAAFVAEDGMLTVAFKGVETPICRVDELLVKGGHNVGNALAAASAAVALGCDGARIGEALKAFAPLAHRIEPCGTIAGAICYNDSKATNVDASVKAVASFAPVRPIVLLGGDDKGTDLSELVSAVHAHARCAVLFGAAADRFERAFSQSSDAAPERFEVKRARGLESALDAALSVAGQGDVILLSPACASFDEFGSFEERGDAFKKMVAARAARA</sequence>
<dbReference type="InterPro" id="IPR036615">
    <property type="entry name" value="Mur_ligase_C_dom_sf"/>
</dbReference>
<comment type="catalytic activity">
    <reaction evidence="7 8">
        <text>UDP-N-acetyl-alpha-D-muramoyl-L-alanine + D-glutamate + ATP = UDP-N-acetyl-alpha-D-muramoyl-L-alanyl-D-glutamate + ADP + phosphate + H(+)</text>
        <dbReference type="Rhea" id="RHEA:16429"/>
        <dbReference type="ChEBI" id="CHEBI:15378"/>
        <dbReference type="ChEBI" id="CHEBI:29986"/>
        <dbReference type="ChEBI" id="CHEBI:30616"/>
        <dbReference type="ChEBI" id="CHEBI:43474"/>
        <dbReference type="ChEBI" id="CHEBI:83898"/>
        <dbReference type="ChEBI" id="CHEBI:83900"/>
        <dbReference type="ChEBI" id="CHEBI:456216"/>
        <dbReference type="EC" id="6.3.2.9"/>
    </reaction>
</comment>
<dbReference type="UniPathway" id="UPA00219"/>
<evidence type="ECO:0000256" key="7">
    <source>
        <dbReference type="HAMAP-Rule" id="MF_00639"/>
    </source>
</evidence>
<evidence type="ECO:0000256" key="1">
    <source>
        <dbReference type="ARBA" id="ARBA00004496"/>
    </source>
</evidence>
<dbReference type="Pfam" id="PF08245">
    <property type="entry name" value="Mur_ligase_M"/>
    <property type="match status" value="1"/>
</dbReference>
<dbReference type="InterPro" id="IPR013221">
    <property type="entry name" value="Mur_ligase_cen"/>
</dbReference>
<dbReference type="PANTHER" id="PTHR43692">
    <property type="entry name" value="UDP-N-ACETYLMURAMOYLALANINE--D-GLUTAMATE LIGASE"/>
    <property type="match status" value="1"/>
</dbReference>
<dbReference type="GO" id="GO:0008360">
    <property type="term" value="P:regulation of cell shape"/>
    <property type="evidence" value="ECO:0007669"/>
    <property type="project" value="UniProtKB-KW"/>
</dbReference>
<evidence type="ECO:0000256" key="8">
    <source>
        <dbReference type="RuleBase" id="RU003664"/>
    </source>
</evidence>
<reference evidence="12" key="1">
    <citation type="submission" date="2014-08" db="EMBL/GenBank/DDBJ databases">
        <title>Coriobacteriaceae sp. complete genome.</title>
        <authorList>
            <person name="Looft T."/>
            <person name="Bayles D.O."/>
            <person name="Stanton T.B."/>
        </authorList>
    </citation>
    <scope>NUCLEOTIDE SEQUENCE [LARGE SCALE GENOMIC DNA]</scope>
    <source>
        <strain evidence="12">68-1-3</strain>
    </source>
</reference>
<dbReference type="Proteomes" id="UP000031121">
    <property type="component" value="Chromosome"/>
</dbReference>
<dbReference type="InterPro" id="IPR005762">
    <property type="entry name" value="MurD"/>
</dbReference>
<dbReference type="GO" id="GO:0051301">
    <property type="term" value="P:cell division"/>
    <property type="evidence" value="ECO:0007669"/>
    <property type="project" value="UniProtKB-KW"/>
</dbReference>
<keyword evidence="4 7" id="KW-0436">Ligase</keyword>
<feature type="domain" description="Mur ligase central" evidence="10">
    <location>
        <begin position="137"/>
        <end position="334"/>
    </location>
</feature>
<dbReference type="Pfam" id="PF02875">
    <property type="entry name" value="Mur_ligase_C"/>
    <property type="match status" value="1"/>
</dbReference>
<dbReference type="InterPro" id="IPR036565">
    <property type="entry name" value="Mur-like_cat_sf"/>
</dbReference>
<dbReference type="GO" id="GO:0005737">
    <property type="term" value="C:cytoplasm"/>
    <property type="evidence" value="ECO:0007669"/>
    <property type="project" value="UniProtKB-SubCell"/>
</dbReference>
<organism evidence="11 12">
    <name type="scientific">Berryella intestinalis</name>
    <dbReference type="NCBI Taxonomy" id="1531429"/>
    <lineage>
        <taxon>Bacteria</taxon>
        <taxon>Bacillati</taxon>
        <taxon>Actinomycetota</taxon>
        <taxon>Coriobacteriia</taxon>
        <taxon>Eggerthellales</taxon>
        <taxon>Eggerthellaceae</taxon>
        <taxon>Berryella</taxon>
    </lineage>
</organism>
<dbReference type="SUPFAM" id="SSF53623">
    <property type="entry name" value="MurD-like peptide ligases, catalytic domain"/>
    <property type="match status" value="1"/>
</dbReference>
<keyword evidence="6 7" id="KW-0067">ATP-binding</keyword>
<evidence type="ECO:0000313" key="12">
    <source>
        <dbReference type="Proteomes" id="UP000031121"/>
    </source>
</evidence>
<dbReference type="HOGENOM" id="CLU_032540_0_0_11"/>